<dbReference type="GO" id="GO:0008270">
    <property type="term" value="F:zinc ion binding"/>
    <property type="evidence" value="ECO:0007669"/>
    <property type="project" value="UniProtKB-KW"/>
</dbReference>
<evidence type="ECO:0000259" key="10">
    <source>
        <dbReference type="PROSITE" id="PS50089"/>
    </source>
</evidence>
<feature type="domain" description="RING-type" evidence="10">
    <location>
        <begin position="227"/>
        <end position="273"/>
    </location>
</feature>
<dbReference type="GO" id="GO:0016567">
    <property type="term" value="P:protein ubiquitination"/>
    <property type="evidence" value="ECO:0007669"/>
    <property type="project" value="UniProtKB-UniRule"/>
</dbReference>
<dbReference type="CDD" id="cd09633">
    <property type="entry name" value="Deltex_C"/>
    <property type="match status" value="1"/>
</dbReference>
<dbReference type="PANTHER" id="PTHR12622">
    <property type="entry name" value="DELTEX-RELATED"/>
    <property type="match status" value="1"/>
</dbReference>
<keyword evidence="6 8" id="KW-0863">Zinc-finger</keyword>
<dbReference type="Pfam" id="PF01661">
    <property type="entry name" value="Macro"/>
    <property type="match status" value="1"/>
</dbReference>
<dbReference type="AlphaFoldDB" id="A0A0N4VCT8"/>
<evidence type="ECO:0000256" key="9">
    <source>
        <dbReference type="RuleBase" id="RU367105"/>
    </source>
</evidence>
<keyword evidence="4 9" id="KW-0808">Transferase</keyword>
<dbReference type="GO" id="GO:0007219">
    <property type="term" value="P:Notch signaling pathway"/>
    <property type="evidence" value="ECO:0007669"/>
    <property type="project" value="InterPro"/>
</dbReference>
<protein>
    <recommendedName>
        <fullName evidence="9">E3 ubiquitin-protein ligase</fullName>
        <ecNumber evidence="9">2.3.2.27</ecNumber>
    </recommendedName>
</protein>
<feature type="domain" description="Macro" evidence="11">
    <location>
        <begin position="1"/>
        <end position="165"/>
    </location>
</feature>
<evidence type="ECO:0000313" key="13">
    <source>
        <dbReference type="Proteomes" id="UP000274131"/>
    </source>
</evidence>
<dbReference type="EMBL" id="UXUI01009141">
    <property type="protein sequence ID" value="VDD93127.1"/>
    <property type="molecule type" value="Genomic_DNA"/>
</dbReference>
<comment type="catalytic activity">
    <reaction evidence="1 9">
        <text>S-ubiquitinyl-[E2 ubiquitin-conjugating enzyme]-L-cysteine + [acceptor protein]-L-lysine = [E2 ubiquitin-conjugating enzyme]-L-cysteine + N(6)-ubiquitinyl-[acceptor protein]-L-lysine.</text>
        <dbReference type="EC" id="2.3.2.27"/>
    </reaction>
</comment>
<sequence>MNQAGDITKAVSDAYIVPCDTALECSNGAAQAVVRAGGSYVMDTLQVLALESDYLYHGQMVALHAGSNLDTWYVLLVCLTRKSAAGLTECYRKGFEAAVQRKLAAVALTGFGTGRLGGTAKDSARAAFSAIFESGLNFDAVKSIRIIDSNAEVVEAFQQCFSEGINNMADVIVFSNNENSSEHFGTKGDEDVRKSMERFIKVIPSPSNNAFVCNGSYKGNMDADDVCAICYDKLFRNDEDDVVVQLKKCCHAFHRSCLEEAFCRLQERCPICKRWYNVPKGNQPAESTMTVTKHAGQVSGFPDADGYYCIEYILPGGVQTYEHPRPGLRYSGVRRYAYLPSTSEGKKILELFKLAFSSRLMFTVGDCETGRRNVVIFNGIHNKTSLSGGPEKYGFPDPQYFDRVKRELAAVGITEQLLETSTDW</sequence>
<evidence type="ECO:0000256" key="2">
    <source>
        <dbReference type="ARBA" id="ARBA00004906"/>
    </source>
</evidence>
<comment type="subcellular location">
    <subcellularLocation>
        <location evidence="9">Cytoplasm</location>
    </subcellularLocation>
</comment>
<dbReference type="UniPathway" id="UPA00143"/>
<dbReference type="GO" id="GO:0061630">
    <property type="term" value="F:ubiquitin protein ligase activity"/>
    <property type="evidence" value="ECO:0007669"/>
    <property type="project" value="UniProtKB-UniRule"/>
</dbReference>
<dbReference type="InterPro" id="IPR001841">
    <property type="entry name" value="Znf_RING"/>
</dbReference>
<dbReference type="SUPFAM" id="SSF57850">
    <property type="entry name" value="RING/U-box"/>
    <property type="match status" value="1"/>
</dbReference>
<evidence type="ECO:0000256" key="3">
    <source>
        <dbReference type="ARBA" id="ARBA00009413"/>
    </source>
</evidence>
<dbReference type="SUPFAM" id="SSF52949">
    <property type="entry name" value="Macro domain-like"/>
    <property type="match status" value="1"/>
</dbReference>
<evidence type="ECO:0000313" key="14">
    <source>
        <dbReference type="WBParaSite" id="EVEC_0000839401-mRNA-1"/>
    </source>
</evidence>
<proteinExistence type="inferred from homology"/>
<evidence type="ECO:0000256" key="6">
    <source>
        <dbReference type="ARBA" id="ARBA00022771"/>
    </source>
</evidence>
<keyword evidence="9" id="KW-0963">Cytoplasm</keyword>
<dbReference type="InterPro" id="IPR013083">
    <property type="entry name" value="Znf_RING/FYVE/PHD"/>
</dbReference>
<dbReference type="STRING" id="51028.A0A0N4VCT8"/>
<dbReference type="Pfam" id="PF13639">
    <property type="entry name" value="zf-RING_2"/>
    <property type="match status" value="1"/>
</dbReference>
<dbReference type="InterPro" id="IPR039399">
    <property type="entry name" value="Deltex_C_sf"/>
</dbReference>
<keyword evidence="7 9" id="KW-0862">Zinc</keyword>
<dbReference type="OrthoDB" id="527344at2759"/>
<dbReference type="InterPro" id="IPR039396">
    <property type="entry name" value="Deltex_C"/>
</dbReference>
<dbReference type="Gene3D" id="3.30.40.10">
    <property type="entry name" value="Zinc/RING finger domain, C3HC4 (zinc finger)"/>
    <property type="match status" value="1"/>
</dbReference>
<dbReference type="InterPro" id="IPR002589">
    <property type="entry name" value="Macro_dom"/>
</dbReference>
<dbReference type="Gene3D" id="3.40.220.10">
    <property type="entry name" value="Leucine Aminopeptidase, subunit E, domain 1"/>
    <property type="match status" value="1"/>
</dbReference>
<reference evidence="12 13" key="2">
    <citation type="submission" date="2018-10" db="EMBL/GenBank/DDBJ databases">
        <authorList>
            <consortium name="Pathogen Informatics"/>
        </authorList>
    </citation>
    <scope>NUCLEOTIDE SEQUENCE [LARGE SCALE GENOMIC DNA]</scope>
</reference>
<dbReference type="SMART" id="SM00184">
    <property type="entry name" value="RING"/>
    <property type="match status" value="1"/>
</dbReference>
<comment type="similarity">
    <text evidence="3 9">Belongs to the Deltex family.</text>
</comment>
<accession>A0A0N4VCT8</accession>
<keyword evidence="5 9" id="KW-0479">Metal-binding</keyword>
<dbReference type="PROSITE" id="PS51154">
    <property type="entry name" value="MACRO"/>
    <property type="match status" value="1"/>
</dbReference>
<gene>
    <name evidence="12" type="ORF">EVEC_LOCUS7878</name>
</gene>
<dbReference type="Proteomes" id="UP000274131">
    <property type="component" value="Unassembled WGS sequence"/>
</dbReference>
<keyword evidence="13" id="KW-1185">Reference proteome</keyword>
<dbReference type="WBParaSite" id="EVEC_0000839401-mRNA-1">
    <property type="protein sequence ID" value="EVEC_0000839401-mRNA-1"/>
    <property type="gene ID" value="EVEC_0000839401"/>
</dbReference>
<name>A0A0N4VCT8_ENTVE</name>
<organism evidence="14">
    <name type="scientific">Enterobius vermicularis</name>
    <name type="common">Human pinworm</name>
    <dbReference type="NCBI Taxonomy" id="51028"/>
    <lineage>
        <taxon>Eukaryota</taxon>
        <taxon>Metazoa</taxon>
        <taxon>Ecdysozoa</taxon>
        <taxon>Nematoda</taxon>
        <taxon>Chromadorea</taxon>
        <taxon>Rhabditida</taxon>
        <taxon>Spirurina</taxon>
        <taxon>Oxyuridomorpha</taxon>
        <taxon>Oxyuroidea</taxon>
        <taxon>Oxyuridae</taxon>
        <taxon>Enterobius</taxon>
    </lineage>
</organism>
<comment type="pathway">
    <text evidence="2 9">Protein modification; protein ubiquitination.</text>
</comment>
<dbReference type="Pfam" id="PF18102">
    <property type="entry name" value="DTC"/>
    <property type="match status" value="1"/>
</dbReference>
<evidence type="ECO:0000256" key="7">
    <source>
        <dbReference type="ARBA" id="ARBA00022833"/>
    </source>
</evidence>
<dbReference type="EC" id="2.3.2.27" evidence="9"/>
<dbReference type="InterPro" id="IPR043472">
    <property type="entry name" value="Macro_dom-like"/>
</dbReference>
<dbReference type="Gene3D" id="3.30.390.130">
    <property type="match status" value="1"/>
</dbReference>
<reference evidence="14" key="1">
    <citation type="submission" date="2017-02" db="UniProtKB">
        <authorList>
            <consortium name="WormBaseParasite"/>
        </authorList>
    </citation>
    <scope>IDENTIFICATION</scope>
</reference>
<evidence type="ECO:0000256" key="4">
    <source>
        <dbReference type="ARBA" id="ARBA00022679"/>
    </source>
</evidence>
<evidence type="ECO:0000313" key="12">
    <source>
        <dbReference type="EMBL" id="VDD93127.1"/>
    </source>
</evidence>
<dbReference type="PROSITE" id="PS50089">
    <property type="entry name" value="ZF_RING_2"/>
    <property type="match status" value="1"/>
</dbReference>
<evidence type="ECO:0000259" key="11">
    <source>
        <dbReference type="PROSITE" id="PS51154"/>
    </source>
</evidence>
<evidence type="ECO:0000256" key="5">
    <source>
        <dbReference type="ARBA" id="ARBA00022723"/>
    </source>
</evidence>
<evidence type="ECO:0000256" key="1">
    <source>
        <dbReference type="ARBA" id="ARBA00000900"/>
    </source>
</evidence>
<evidence type="ECO:0000256" key="8">
    <source>
        <dbReference type="PROSITE-ProRule" id="PRU00175"/>
    </source>
</evidence>
<dbReference type="GO" id="GO:0005737">
    <property type="term" value="C:cytoplasm"/>
    <property type="evidence" value="ECO:0007669"/>
    <property type="project" value="UniProtKB-SubCell"/>
</dbReference>
<dbReference type="InterPro" id="IPR039398">
    <property type="entry name" value="Deltex_fam"/>
</dbReference>